<dbReference type="Proteomes" id="UP000027195">
    <property type="component" value="Unassembled WGS sequence"/>
</dbReference>
<sequence>PYRIHYTYIPAPNTQGVSQVTLFSFPRCLSKSHSETPSKTLLSLLVTTIWITITLLRVNFTTRY</sequence>
<evidence type="ECO:0000313" key="3">
    <source>
        <dbReference type="Proteomes" id="UP000027195"/>
    </source>
</evidence>
<accession>A0A067M3S9</accession>
<gene>
    <name evidence="2" type="ORF">BOTBODRAFT_69170</name>
</gene>
<keyword evidence="1" id="KW-0812">Transmembrane</keyword>
<evidence type="ECO:0000313" key="2">
    <source>
        <dbReference type="EMBL" id="KDQ09330.1"/>
    </source>
</evidence>
<keyword evidence="1" id="KW-0472">Membrane</keyword>
<evidence type="ECO:0000256" key="1">
    <source>
        <dbReference type="SAM" id="Phobius"/>
    </source>
</evidence>
<dbReference type="HOGENOM" id="CLU_2873734_0_0_1"/>
<dbReference type="AlphaFoldDB" id="A0A067M3S9"/>
<name>A0A067M3S9_BOTB1</name>
<feature type="transmembrane region" description="Helical" evidence="1">
    <location>
        <begin position="41"/>
        <end position="60"/>
    </location>
</feature>
<feature type="non-terminal residue" evidence="2">
    <location>
        <position position="1"/>
    </location>
</feature>
<reference evidence="3" key="1">
    <citation type="journal article" date="2014" name="Proc. Natl. Acad. Sci. U.S.A.">
        <title>Extensive sampling of basidiomycete genomes demonstrates inadequacy of the white-rot/brown-rot paradigm for wood decay fungi.</title>
        <authorList>
            <person name="Riley R."/>
            <person name="Salamov A.A."/>
            <person name="Brown D.W."/>
            <person name="Nagy L.G."/>
            <person name="Floudas D."/>
            <person name="Held B.W."/>
            <person name="Levasseur A."/>
            <person name="Lombard V."/>
            <person name="Morin E."/>
            <person name="Otillar R."/>
            <person name="Lindquist E.A."/>
            <person name="Sun H."/>
            <person name="LaButti K.M."/>
            <person name="Schmutz J."/>
            <person name="Jabbour D."/>
            <person name="Luo H."/>
            <person name="Baker S.E."/>
            <person name="Pisabarro A.G."/>
            <person name="Walton J.D."/>
            <person name="Blanchette R.A."/>
            <person name="Henrissat B."/>
            <person name="Martin F."/>
            <person name="Cullen D."/>
            <person name="Hibbett D.S."/>
            <person name="Grigoriev I.V."/>
        </authorList>
    </citation>
    <scope>NUCLEOTIDE SEQUENCE [LARGE SCALE GENOMIC DNA]</scope>
    <source>
        <strain evidence="3">FD-172 SS1</strain>
    </source>
</reference>
<organism evidence="2 3">
    <name type="scientific">Botryobasidium botryosum (strain FD-172 SS1)</name>
    <dbReference type="NCBI Taxonomy" id="930990"/>
    <lineage>
        <taxon>Eukaryota</taxon>
        <taxon>Fungi</taxon>
        <taxon>Dikarya</taxon>
        <taxon>Basidiomycota</taxon>
        <taxon>Agaricomycotina</taxon>
        <taxon>Agaricomycetes</taxon>
        <taxon>Cantharellales</taxon>
        <taxon>Botryobasidiaceae</taxon>
        <taxon>Botryobasidium</taxon>
    </lineage>
</organism>
<dbReference type="EMBL" id="KL198079">
    <property type="protein sequence ID" value="KDQ09330.1"/>
    <property type="molecule type" value="Genomic_DNA"/>
</dbReference>
<protein>
    <submittedName>
        <fullName evidence="2">Uncharacterized protein</fullName>
    </submittedName>
</protein>
<keyword evidence="3" id="KW-1185">Reference proteome</keyword>
<keyword evidence="1" id="KW-1133">Transmembrane helix</keyword>
<dbReference type="InParanoid" id="A0A067M3S9"/>
<proteinExistence type="predicted"/>